<dbReference type="PANTHER" id="PTHR43158">
    <property type="entry name" value="SKFA PEPTIDE EXPORT ATP-BINDING PROTEIN SKFE"/>
    <property type="match status" value="1"/>
</dbReference>
<dbReference type="InterPro" id="IPR003593">
    <property type="entry name" value="AAA+_ATPase"/>
</dbReference>
<dbReference type="Pfam" id="PF00005">
    <property type="entry name" value="ABC_tran"/>
    <property type="match status" value="1"/>
</dbReference>
<dbReference type="Gene3D" id="3.40.50.300">
    <property type="entry name" value="P-loop containing nucleotide triphosphate hydrolases"/>
    <property type="match status" value="1"/>
</dbReference>
<dbReference type="Proteomes" id="UP000606115">
    <property type="component" value="Unassembled WGS sequence"/>
</dbReference>
<evidence type="ECO:0000256" key="1">
    <source>
        <dbReference type="ARBA" id="ARBA00022741"/>
    </source>
</evidence>
<dbReference type="SUPFAM" id="SSF52540">
    <property type="entry name" value="P-loop containing nucleoside triphosphate hydrolases"/>
    <property type="match status" value="1"/>
</dbReference>
<dbReference type="InterPro" id="IPR027417">
    <property type="entry name" value="P-loop_NTPase"/>
</dbReference>
<accession>A0ABQ2DMG4</accession>
<comment type="caution">
    <text evidence="4">The sequence shown here is derived from an EMBL/GenBank/DDBJ whole genome shotgun (WGS) entry which is preliminary data.</text>
</comment>
<dbReference type="SMART" id="SM00382">
    <property type="entry name" value="AAA"/>
    <property type="match status" value="1"/>
</dbReference>
<keyword evidence="5" id="KW-1185">Reference proteome</keyword>
<gene>
    <name evidence="4" type="ORF">GCM10007173_24000</name>
</gene>
<sequence length="280" mass="30572">MVFSISESGNESLGLKTMSEVLTFNDVTVVRGRKDLLKDVSWEVKEGQRWIVLGPNGAGKSTLMNIAATRLHPTRGTAGILGETMGKVDVFELRPLIGLSSSLVANAIPANETALNVVLTAAYGMTGRWREKYEKLDERRAFSMLHQWGMSTFMNQPFGKLSEGERKRVLIARALMTDPELLILDEPAAGLDLAGREELVAQLTELAANEEAPALVLVTHHLEEIPPGFTHILMLNAGEVIAAGEIASTLTEENLKATYGMDLSVREVDGRYSAVARRVN</sequence>
<proteinExistence type="predicted"/>
<evidence type="ECO:0000313" key="5">
    <source>
        <dbReference type="Proteomes" id="UP000606115"/>
    </source>
</evidence>
<keyword evidence="2 4" id="KW-0067">ATP-binding</keyword>
<dbReference type="GO" id="GO:0005524">
    <property type="term" value="F:ATP binding"/>
    <property type="evidence" value="ECO:0007669"/>
    <property type="project" value="UniProtKB-KW"/>
</dbReference>
<protein>
    <submittedName>
        <fullName evidence="4">ABC transporter ATP-binding protein</fullName>
    </submittedName>
</protein>
<evidence type="ECO:0000259" key="3">
    <source>
        <dbReference type="PROSITE" id="PS50893"/>
    </source>
</evidence>
<evidence type="ECO:0000256" key="2">
    <source>
        <dbReference type="ARBA" id="ARBA00022840"/>
    </source>
</evidence>
<keyword evidence="1" id="KW-0547">Nucleotide-binding</keyword>
<feature type="domain" description="ABC transporter" evidence="3">
    <location>
        <begin position="22"/>
        <end position="262"/>
    </location>
</feature>
<evidence type="ECO:0000313" key="4">
    <source>
        <dbReference type="EMBL" id="GGJ64233.1"/>
    </source>
</evidence>
<dbReference type="EMBL" id="BMKX01000006">
    <property type="protein sequence ID" value="GGJ64233.1"/>
    <property type="molecule type" value="Genomic_DNA"/>
</dbReference>
<reference evidence="5" key="1">
    <citation type="journal article" date="2019" name="Int. J. Syst. Evol. Microbiol.">
        <title>The Global Catalogue of Microorganisms (GCM) 10K type strain sequencing project: providing services to taxonomists for standard genome sequencing and annotation.</title>
        <authorList>
            <consortium name="The Broad Institute Genomics Platform"/>
            <consortium name="The Broad Institute Genome Sequencing Center for Infectious Disease"/>
            <person name="Wu L."/>
            <person name="Ma J."/>
        </authorList>
    </citation>
    <scope>NUCLEOTIDE SEQUENCE [LARGE SCALE GENOMIC DNA]</scope>
    <source>
        <strain evidence="5">CGMCC 1.3685</strain>
    </source>
</reference>
<dbReference type="PROSITE" id="PS50893">
    <property type="entry name" value="ABC_TRANSPORTER_2"/>
    <property type="match status" value="1"/>
</dbReference>
<dbReference type="InterPro" id="IPR003439">
    <property type="entry name" value="ABC_transporter-like_ATP-bd"/>
</dbReference>
<name>A0ABQ2DMG4_9MICC</name>
<dbReference type="PANTHER" id="PTHR43158:SF2">
    <property type="entry name" value="SKFA PEPTIDE EXPORT ATP-BINDING PROTEIN SKFE"/>
    <property type="match status" value="1"/>
</dbReference>
<organism evidence="4 5">
    <name type="scientific">Glutamicibacter ardleyensis</name>
    <dbReference type="NCBI Taxonomy" id="225894"/>
    <lineage>
        <taxon>Bacteria</taxon>
        <taxon>Bacillati</taxon>
        <taxon>Actinomycetota</taxon>
        <taxon>Actinomycetes</taxon>
        <taxon>Micrococcales</taxon>
        <taxon>Micrococcaceae</taxon>
        <taxon>Glutamicibacter</taxon>
    </lineage>
</organism>